<keyword evidence="4" id="KW-1185">Reference proteome</keyword>
<dbReference type="AlphaFoldDB" id="A0A0V1Q2R6"/>
<gene>
    <name evidence="3" type="ORF">AC631_01463</name>
</gene>
<keyword evidence="2" id="KW-1133">Transmembrane helix</keyword>
<protein>
    <recommendedName>
        <fullName evidence="5">MARVEL domain-containing protein</fullName>
    </recommendedName>
</protein>
<evidence type="ECO:0000256" key="1">
    <source>
        <dbReference type="SAM" id="MobiDB-lite"/>
    </source>
</evidence>
<dbReference type="EMBL" id="LMYN01000020">
    <property type="protein sequence ID" value="KSA02759.1"/>
    <property type="molecule type" value="Genomic_DNA"/>
</dbReference>
<evidence type="ECO:0000313" key="4">
    <source>
        <dbReference type="Proteomes" id="UP000054251"/>
    </source>
</evidence>
<feature type="transmembrane region" description="Helical" evidence="2">
    <location>
        <begin position="264"/>
        <end position="286"/>
    </location>
</feature>
<keyword evidence="2" id="KW-0472">Membrane</keyword>
<dbReference type="OrthoDB" id="4019110at2759"/>
<feature type="compositionally biased region" description="Polar residues" evidence="1">
    <location>
        <begin position="38"/>
        <end position="48"/>
    </location>
</feature>
<feature type="transmembrane region" description="Helical" evidence="2">
    <location>
        <begin position="230"/>
        <end position="252"/>
    </location>
</feature>
<accession>A0A0V1Q2R6</accession>
<feature type="region of interest" description="Disordered" evidence="1">
    <location>
        <begin position="166"/>
        <end position="187"/>
    </location>
</feature>
<reference evidence="3 4" key="1">
    <citation type="submission" date="2015-11" db="EMBL/GenBank/DDBJ databases">
        <title>The genome of Debaryomyces fabryi.</title>
        <authorList>
            <person name="Tafer H."/>
            <person name="Lopandic K."/>
        </authorList>
    </citation>
    <scope>NUCLEOTIDE SEQUENCE [LARGE SCALE GENOMIC DNA]</scope>
    <source>
        <strain evidence="3 4">CBS 789</strain>
    </source>
</reference>
<name>A0A0V1Q2R6_9ASCO</name>
<keyword evidence="2" id="KW-0812">Transmembrane</keyword>
<feature type="compositionally biased region" description="Polar residues" evidence="1">
    <location>
        <begin position="174"/>
        <end position="186"/>
    </location>
</feature>
<feature type="transmembrane region" description="Helical" evidence="2">
    <location>
        <begin position="334"/>
        <end position="355"/>
    </location>
</feature>
<evidence type="ECO:0000313" key="3">
    <source>
        <dbReference type="EMBL" id="KSA02759.1"/>
    </source>
</evidence>
<organism evidence="3 4">
    <name type="scientific">Debaryomyces fabryi</name>
    <dbReference type="NCBI Taxonomy" id="58627"/>
    <lineage>
        <taxon>Eukaryota</taxon>
        <taxon>Fungi</taxon>
        <taxon>Dikarya</taxon>
        <taxon>Ascomycota</taxon>
        <taxon>Saccharomycotina</taxon>
        <taxon>Pichiomycetes</taxon>
        <taxon>Debaryomycetaceae</taxon>
        <taxon>Debaryomyces</taxon>
    </lineage>
</organism>
<proteinExistence type="predicted"/>
<dbReference type="CDD" id="cd00637">
    <property type="entry name" value="7tm_classA_rhodopsin-like"/>
    <property type="match status" value="1"/>
</dbReference>
<comment type="caution">
    <text evidence="3">The sequence shown here is derived from an EMBL/GenBank/DDBJ whole genome shotgun (WGS) entry which is preliminary data.</text>
</comment>
<evidence type="ECO:0008006" key="5">
    <source>
        <dbReference type="Google" id="ProtNLM"/>
    </source>
</evidence>
<evidence type="ECO:0000256" key="2">
    <source>
        <dbReference type="SAM" id="Phobius"/>
    </source>
</evidence>
<dbReference type="Proteomes" id="UP000054251">
    <property type="component" value="Unassembled WGS sequence"/>
</dbReference>
<feature type="region of interest" description="Disordered" evidence="1">
    <location>
        <begin position="25"/>
        <end position="54"/>
    </location>
</feature>
<dbReference type="GeneID" id="26838472"/>
<dbReference type="RefSeq" id="XP_015468861.1">
    <property type="nucleotide sequence ID" value="XM_015610293.1"/>
</dbReference>
<sequence>MTRRPLEQDLNKYYDDRRVISDLSRFEYSTGGPRNRSRNTTPTSIDTKSMTDSKYGDFGNETQYHVDSTNHGYLNDIYKHYMKPSFGSFNDADNSFVPYPTSLSDKDSKILLPYNNKAALDLPSLPSFNTLHIDQSNDTLCSSSSTLPSKTNKELPPIMATEEYVKQNEKDTESAYTPQPDLQSLSSRRKDLEHDLIKKVMNRPVASFPVGTMTGSQIYGDTHVTITANFILYVFEIIIAIIVVTLCSVLAQKDNKLDNSVYRYLIADGIVSLIVLLLFITTVINFEKRNGNFYCLVAAVMNFVSFVIAIAVLIPNSNCANESICTMRKAAAGFIIISFCLWLSNLVMLLTTYYISNLNLLQDINFDYSNRGLDSNYNETIQNRPVPYIEPTSPDSNQPLREYLLNENGEMYEVQDPAQVIGRSKIIVYV</sequence>
<feature type="transmembrane region" description="Helical" evidence="2">
    <location>
        <begin position="293"/>
        <end position="314"/>
    </location>
</feature>